<dbReference type="RefSeq" id="WP_188763501.1">
    <property type="nucleotide sequence ID" value="NZ_BMKK01000001.1"/>
</dbReference>
<protein>
    <recommendedName>
        <fullName evidence="6 7">Methionine aminopeptidase</fullName>
        <shortName evidence="6">MAP</shortName>
        <shortName evidence="6">MetAP</shortName>
        <ecNumber evidence="6 7">3.4.11.18</ecNumber>
    </recommendedName>
    <alternativeName>
        <fullName evidence="6">Peptidase M</fullName>
    </alternativeName>
</protein>
<dbReference type="Pfam" id="PF00557">
    <property type="entry name" value="Peptidase_M24"/>
    <property type="match status" value="1"/>
</dbReference>
<dbReference type="InterPro" id="IPR002467">
    <property type="entry name" value="Pept_M24A_MAP1"/>
</dbReference>
<feature type="binding site" evidence="6">
    <location>
        <position position="111"/>
    </location>
    <ligand>
        <name>a divalent metal cation</name>
        <dbReference type="ChEBI" id="CHEBI:60240"/>
        <label>1</label>
    </ligand>
</feature>
<evidence type="ECO:0000256" key="6">
    <source>
        <dbReference type="HAMAP-Rule" id="MF_01974"/>
    </source>
</evidence>
<feature type="binding site" evidence="6">
    <location>
        <position position="83"/>
    </location>
    <ligand>
        <name>substrate</name>
    </ligand>
</feature>
<dbReference type="GO" id="GO:0004239">
    <property type="term" value="F:initiator methionyl aminopeptidase activity"/>
    <property type="evidence" value="ECO:0007669"/>
    <property type="project" value="UniProtKB-UniRule"/>
</dbReference>
<evidence type="ECO:0000256" key="4">
    <source>
        <dbReference type="ARBA" id="ARBA00022723"/>
    </source>
</evidence>
<dbReference type="Gene3D" id="3.90.230.10">
    <property type="entry name" value="Creatinase/methionine aminopeptidase superfamily"/>
    <property type="match status" value="1"/>
</dbReference>
<comment type="similarity">
    <text evidence="6">Belongs to the peptidase M24A family. Methionine aminopeptidase type 1 subfamily.</text>
</comment>
<dbReference type="EC" id="3.4.11.18" evidence="6 7"/>
<feature type="binding site" evidence="6">
    <location>
        <position position="174"/>
    </location>
    <ligand>
        <name>a divalent metal cation</name>
        <dbReference type="ChEBI" id="CHEBI:60240"/>
        <label>2</label>
        <note>catalytic</note>
    </ligand>
</feature>
<comment type="catalytic activity">
    <reaction evidence="6 7">
        <text>Release of N-terminal amino acids, preferentially methionine, from peptides and arylamides.</text>
        <dbReference type="EC" id="3.4.11.18"/>
    </reaction>
</comment>
<dbReference type="SUPFAM" id="SSF55920">
    <property type="entry name" value="Creatinase/aminopeptidase"/>
    <property type="match status" value="1"/>
</dbReference>
<organism evidence="9 10">
    <name type="scientific">Emticicia aquatilis</name>
    <dbReference type="NCBI Taxonomy" id="1537369"/>
    <lineage>
        <taxon>Bacteria</taxon>
        <taxon>Pseudomonadati</taxon>
        <taxon>Bacteroidota</taxon>
        <taxon>Cytophagia</taxon>
        <taxon>Cytophagales</taxon>
        <taxon>Leadbetterellaceae</taxon>
        <taxon>Emticicia</taxon>
    </lineage>
</organism>
<dbReference type="PANTHER" id="PTHR43330">
    <property type="entry name" value="METHIONINE AMINOPEPTIDASE"/>
    <property type="match status" value="1"/>
</dbReference>
<dbReference type="EMBL" id="BMKK01000001">
    <property type="protein sequence ID" value="GGD40474.1"/>
    <property type="molecule type" value="Genomic_DNA"/>
</dbReference>
<dbReference type="HAMAP" id="MF_01974">
    <property type="entry name" value="MetAP_1"/>
    <property type="match status" value="1"/>
</dbReference>
<dbReference type="AlphaFoldDB" id="A0A917DHA7"/>
<feature type="binding site" evidence="6">
    <location>
        <position position="238"/>
    </location>
    <ligand>
        <name>a divalent metal cation</name>
        <dbReference type="ChEBI" id="CHEBI:60240"/>
        <label>1</label>
    </ligand>
</feature>
<dbReference type="CDD" id="cd01086">
    <property type="entry name" value="MetAP1"/>
    <property type="match status" value="1"/>
</dbReference>
<reference evidence="9" key="2">
    <citation type="submission" date="2020-09" db="EMBL/GenBank/DDBJ databases">
        <authorList>
            <person name="Sun Q."/>
            <person name="Zhou Y."/>
        </authorList>
    </citation>
    <scope>NUCLEOTIDE SEQUENCE</scope>
    <source>
        <strain evidence="9">CGMCC 1.15958</strain>
    </source>
</reference>
<keyword evidence="2 6" id="KW-0031">Aminopeptidase</keyword>
<evidence type="ECO:0000256" key="2">
    <source>
        <dbReference type="ARBA" id="ARBA00022438"/>
    </source>
</evidence>
<feature type="binding site" evidence="6">
    <location>
        <position position="181"/>
    </location>
    <ligand>
        <name>substrate</name>
    </ligand>
</feature>
<dbReference type="GO" id="GO:0046872">
    <property type="term" value="F:metal ion binding"/>
    <property type="evidence" value="ECO:0007669"/>
    <property type="project" value="UniProtKB-UniRule"/>
</dbReference>
<dbReference type="GO" id="GO:0070006">
    <property type="term" value="F:metalloaminopeptidase activity"/>
    <property type="evidence" value="ECO:0007669"/>
    <property type="project" value="UniProtKB-UniRule"/>
</dbReference>
<gene>
    <name evidence="6 9" type="primary">map</name>
    <name evidence="9" type="ORF">GCM10011514_00660</name>
</gene>
<keyword evidence="4 6" id="KW-0479">Metal-binding</keyword>
<name>A0A917DHA7_9BACT</name>
<evidence type="ECO:0000256" key="3">
    <source>
        <dbReference type="ARBA" id="ARBA00022670"/>
    </source>
</evidence>
<dbReference type="Proteomes" id="UP000609064">
    <property type="component" value="Unassembled WGS sequence"/>
</dbReference>
<feature type="binding site" evidence="6">
    <location>
        <position position="100"/>
    </location>
    <ligand>
        <name>a divalent metal cation</name>
        <dbReference type="ChEBI" id="CHEBI:60240"/>
        <label>1</label>
    </ligand>
</feature>
<sequence>MSKKDRIIYLKSEEELEIIRENGHILGKAHAEVAKLIEPGVTTKALDKVAFEYIQDNAAQPSFLNYNGFPASLCISVNEVVVHGIPSNRVLKDGDIVSIDCGVYKKGFHADSAYTYTIGEVQNEVLDLLKHTYRSLFKGIEQARVGNRIGDVSYAVQNYAEAQRYGVVRELVGHGVGKFLHEAPEVPNFGKRGNGPKLLEGMVLAIEPMITLGRRGVVQENDNWTIRTEDRKQAAHYEHTVVVRKGTAEILTTFQYIEEVLAKKNLVIA</sequence>
<comment type="function">
    <text evidence="1 6">Removes the N-terminal methionine from nascent proteins. The N-terminal methionine is often cleaved when the second residue in the primary sequence is small and uncharged (Met-Ala-, Cys, Gly, Pro, Ser, Thr, or Val). Requires deformylation of the N(alpha)-formylated initiator methionine before it can be hydrolyzed.</text>
</comment>
<feature type="binding site" evidence="6">
    <location>
        <position position="207"/>
    </location>
    <ligand>
        <name>a divalent metal cation</name>
        <dbReference type="ChEBI" id="CHEBI:60240"/>
        <label>2</label>
        <note>catalytic</note>
    </ligand>
</feature>
<evidence type="ECO:0000256" key="5">
    <source>
        <dbReference type="ARBA" id="ARBA00022801"/>
    </source>
</evidence>
<keyword evidence="5 6" id="KW-0378">Hydrolase</keyword>
<reference evidence="9" key="1">
    <citation type="journal article" date="2014" name="Int. J. Syst. Evol. Microbiol.">
        <title>Complete genome sequence of Corynebacterium casei LMG S-19264T (=DSM 44701T), isolated from a smear-ripened cheese.</title>
        <authorList>
            <consortium name="US DOE Joint Genome Institute (JGI-PGF)"/>
            <person name="Walter F."/>
            <person name="Albersmeier A."/>
            <person name="Kalinowski J."/>
            <person name="Ruckert C."/>
        </authorList>
    </citation>
    <scope>NUCLEOTIDE SEQUENCE</scope>
    <source>
        <strain evidence="9">CGMCC 1.15958</strain>
    </source>
</reference>
<comment type="cofactor">
    <cofactor evidence="6">
        <name>Co(2+)</name>
        <dbReference type="ChEBI" id="CHEBI:48828"/>
    </cofactor>
    <cofactor evidence="6">
        <name>Zn(2+)</name>
        <dbReference type="ChEBI" id="CHEBI:29105"/>
    </cofactor>
    <cofactor evidence="6">
        <name>Mn(2+)</name>
        <dbReference type="ChEBI" id="CHEBI:29035"/>
    </cofactor>
    <cofactor evidence="6">
        <name>Fe(2+)</name>
        <dbReference type="ChEBI" id="CHEBI:29033"/>
    </cofactor>
    <text evidence="6">Binds 2 divalent metal cations per subunit. Has a high-affinity and a low affinity metal-binding site. The true nature of the physiological cofactor is under debate. The enzyme is active with cobalt, zinc, manganese or divalent iron ions. Most likely, methionine aminopeptidases function as mononuclear Fe(2+)-metalloproteases under physiological conditions, and the catalytically relevant metal-binding site has been assigned to the histidine-containing high-affinity site.</text>
</comment>
<keyword evidence="10" id="KW-1185">Reference proteome</keyword>
<comment type="subunit">
    <text evidence="6">Monomer.</text>
</comment>
<accession>A0A917DHA7</accession>
<dbReference type="GO" id="GO:0006508">
    <property type="term" value="P:proteolysis"/>
    <property type="evidence" value="ECO:0007669"/>
    <property type="project" value="UniProtKB-KW"/>
</dbReference>
<dbReference type="PANTHER" id="PTHR43330:SF27">
    <property type="entry name" value="METHIONINE AMINOPEPTIDASE"/>
    <property type="match status" value="1"/>
</dbReference>
<dbReference type="NCBIfam" id="TIGR00500">
    <property type="entry name" value="met_pdase_I"/>
    <property type="match status" value="1"/>
</dbReference>
<keyword evidence="3 6" id="KW-0645">Protease</keyword>
<evidence type="ECO:0000313" key="9">
    <source>
        <dbReference type="EMBL" id="GGD40474.1"/>
    </source>
</evidence>
<feature type="domain" description="Peptidase M24" evidence="8">
    <location>
        <begin position="17"/>
        <end position="244"/>
    </location>
</feature>
<dbReference type="InterPro" id="IPR001714">
    <property type="entry name" value="Pept_M24_MAP"/>
</dbReference>
<dbReference type="PRINTS" id="PR00599">
    <property type="entry name" value="MAPEPTIDASE"/>
</dbReference>
<evidence type="ECO:0000256" key="7">
    <source>
        <dbReference type="RuleBase" id="RU003653"/>
    </source>
</evidence>
<dbReference type="InterPro" id="IPR000994">
    <property type="entry name" value="Pept_M24"/>
</dbReference>
<evidence type="ECO:0000313" key="10">
    <source>
        <dbReference type="Proteomes" id="UP000609064"/>
    </source>
</evidence>
<evidence type="ECO:0000259" key="8">
    <source>
        <dbReference type="Pfam" id="PF00557"/>
    </source>
</evidence>
<evidence type="ECO:0000256" key="1">
    <source>
        <dbReference type="ARBA" id="ARBA00002521"/>
    </source>
</evidence>
<comment type="caution">
    <text evidence="9">The sequence shown here is derived from an EMBL/GenBank/DDBJ whole genome shotgun (WGS) entry which is preliminary data.</text>
</comment>
<feature type="binding site" evidence="6">
    <location>
        <position position="238"/>
    </location>
    <ligand>
        <name>a divalent metal cation</name>
        <dbReference type="ChEBI" id="CHEBI:60240"/>
        <label>2</label>
        <note>catalytic</note>
    </ligand>
</feature>
<dbReference type="GO" id="GO:0005829">
    <property type="term" value="C:cytosol"/>
    <property type="evidence" value="ECO:0007669"/>
    <property type="project" value="TreeGrafter"/>
</dbReference>
<proteinExistence type="inferred from homology"/>
<dbReference type="InterPro" id="IPR036005">
    <property type="entry name" value="Creatinase/aminopeptidase-like"/>
</dbReference>
<feature type="binding site" evidence="6">
    <location>
        <position position="111"/>
    </location>
    <ligand>
        <name>a divalent metal cation</name>
        <dbReference type="ChEBI" id="CHEBI:60240"/>
        <label>2</label>
        <note>catalytic</note>
    </ligand>
</feature>